<dbReference type="Pfam" id="PF26128">
    <property type="entry name" value="Gad2"/>
    <property type="match status" value="1"/>
</dbReference>
<dbReference type="EMBL" id="LAZR01011553">
    <property type="protein sequence ID" value="KKM61092.1"/>
    <property type="molecule type" value="Genomic_DNA"/>
</dbReference>
<evidence type="ECO:0000313" key="1">
    <source>
        <dbReference type="EMBL" id="KKM61092.1"/>
    </source>
</evidence>
<gene>
    <name evidence="1" type="ORF">LCGC14_1535190</name>
</gene>
<accession>A0A0F9LVJ6</accession>
<sequence>MKITNIKQKKLQHIKRFLDLKLLFRTGSVYLAGGALQTLVNPSIKINDYDLFFKDAEYAKIAKALLEEVHKATKIFECPKGDLTTYIVKCLDGHTMKIQLITKFYYNSMEDLINTFDFRAAMFAYDGETLVTTRSAIHDTKKKLVTINAIEFPVATLNRMIKYAARKKFRVTPDAMRDFVMIVNLSRYDSDDMELYID</sequence>
<organism evidence="1">
    <name type="scientific">marine sediment metagenome</name>
    <dbReference type="NCBI Taxonomy" id="412755"/>
    <lineage>
        <taxon>unclassified sequences</taxon>
        <taxon>metagenomes</taxon>
        <taxon>ecological metagenomes</taxon>
    </lineage>
</organism>
<proteinExistence type="predicted"/>
<dbReference type="AlphaFoldDB" id="A0A0F9LVJ6"/>
<name>A0A0F9LVJ6_9ZZZZ</name>
<reference evidence="1" key="1">
    <citation type="journal article" date="2015" name="Nature">
        <title>Complex archaea that bridge the gap between prokaryotes and eukaryotes.</title>
        <authorList>
            <person name="Spang A."/>
            <person name="Saw J.H."/>
            <person name="Jorgensen S.L."/>
            <person name="Zaremba-Niedzwiedzka K."/>
            <person name="Martijn J."/>
            <person name="Lind A.E."/>
            <person name="van Eijk R."/>
            <person name="Schleper C."/>
            <person name="Guy L."/>
            <person name="Ettema T.J."/>
        </authorList>
    </citation>
    <scope>NUCLEOTIDE SEQUENCE</scope>
</reference>
<evidence type="ECO:0008006" key="2">
    <source>
        <dbReference type="Google" id="ProtNLM"/>
    </source>
</evidence>
<comment type="caution">
    <text evidence="1">The sequence shown here is derived from an EMBL/GenBank/DDBJ whole genome shotgun (WGS) entry which is preliminary data.</text>
</comment>
<protein>
    <recommendedName>
        <fullName evidence="2">Nucleotidyl transferase AbiEii/AbiGii toxin family protein</fullName>
    </recommendedName>
</protein>